<dbReference type="RefSeq" id="WP_046328932.1">
    <property type="nucleotide sequence ID" value="NZ_CP011280.1"/>
</dbReference>
<accession>A0A0E3UUZ7</accession>
<dbReference type="PATRIC" id="fig|1069640.6.peg.976"/>
<evidence type="ECO:0000313" key="2">
    <source>
        <dbReference type="Proteomes" id="UP000033103"/>
    </source>
</evidence>
<dbReference type="OrthoDB" id="9839098at2"/>
<dbReference type="STRING" id="187101.VC03_04935"/>
<sequence length="273" mass="31918">MSDNLKNKLHPMTKKGIINFINKNNINKKYEEKINNIKTLEDLKVFCEDIRNKEGKLAEYIDSKIESKLNSKKEVKEVKGRFYLEFDSSVIQFLQNTRKLEDIKADTKEEKEVLDLLTKNKVDKVLEKISNIRKENRGKINIHAYCIDGLVRLVDACIRNLNLINREFGKRGEFTEVLTVTESDKVLTKVAFDFYCMNIEEIELSKEQCDYIFKYLKGNNVKKNVIKASDIKTVKDFTDKIRDIFVDLIEGNKEAVVDFYSILKTFNLFIMLA</sequence>
<dbReference type="KEGG" id="sns:VC03_04935"/>
<gene>
    <name evidence="1" type="ORF">VC03_04935</name>
</gene>
<dbReference type="Proteomes" id="UP000033103">
    <property type="component" value="Chromosome"/>
</dbReference>
<organism evidence="1 2">
    <name type="scientific">Sneathia vaginalis</name>
    <dbReference type="NCBI Taxonomy" id="187101"/>
    <lineage>
        <taxon>Bacteria</taxon>
        <taxon>Fusobacteriati</taxon>
        <taxon>Fusobacteriota</taxon>
        <taxon>Fusobacteriia</taxon>
        <taxon>Fusobacteriales</taxon>
        <taxon>Leptotrichiaceae</taxon>
        <taxon>Sneathia</taxon>
    </lineage>
</organism>
<protein>
    <submittedName>
        <fullName evidence="1">Uncharacterized protein</fullName>
    </submittedName>
</protein>
<proteinExistence type="predicted"/>
<evidence type="ECO:0000313" key="1">
    <source>
        <dbReference type="EMBL" id="AKC95828.1"/>
    </source>
</evidence>
<keyword evidence="2" id="KW-1185">Reference proteome</keyword>
<reference evidence="1 2" key="1">
    <citation type="journal article" date="2012" name="BMC Genomics">
        <title>Genomic sequence analysis and characterization of Sneathia amnii sp. nov.</title>
        <authorList>
            <consortium name="Vaginal Microbiome Consortium (additional members)"/>
            <person name="Harwich M.D.Jr."/>
            <person name="Serrano M.G."/>
            <person name="Fettweis J.M."/>
            <person name="Alves J.M."/>
            <person name="Reimers M.A."/>
            <person name="Buck G.A."/>
            <person name="Jefferson K.K."/>
        </authorList>
    </citation>
    <scope>NUCLEOTIDE SEQUENCE [LARGE SCALE GENOMIC DNA]</scope>
    <source>
        <strain evidence="1 2">SN35</strain>
    </source>
</reference>
<name>A0A0E3UUZ7_9FUSO</name>
<dbReference type="AlphaFoldDB" id="A0A0E3UUZ7"/>
<dbReference type="HOGENOM" id="CLU_1019021_0_0_0"/>
<dbReference type="EMBL" id="CP011280">
    <property type="protein sequence ID" value="AKC95828.1"/>
    <property type="molecule type" value="Genomic_DNA"/>
</dbReference>